<evidence type="ECO:0000259" key="3">
    <source>
        <dbReference type="PROSITE" id="PS51186"/>
    </source>
</evidence>
<dbReference type="Pfam" id="PF00583">
    <property type="entry name" value="Acetyltransf_1"/>
    <property type="match status" value="1"/>
</dbReference>
<proteinExistence type="predicted"/>
<keyword evidence="1" id="KW-0808">Transferase</keyword>
<organism evidence="4 5">
    <name type="scientific">Kutzneria buriramensis</name>
    <dbReference type="NCBI Taxonomy" id="1045776"/>
    <lineage>
        <taxon>Bacteria</taxon>
        <taxon>Bacillati</taxon>
        <taxon>Actinomycetota</taxon>
        <taxon>Actinomycetes</taxon>
        <taxon>Pseudonocardiales</taxon>
        <taxon>Pseudonocardiaceae</taxon>
        <taxon>Kutzneria</taxon>
    </lineage>
</organism>
<dbReference type="InterPro" id="IPR016181">
    <property type="entry name" value="Acyl_CoA_acyltransferase"/>
</dbReference>
<dbReference type="SUPFAM" id="SSF55729">
    <property type="entry name" value="Acyl-CoA N-acyltransferases (Nat)"/>
    <property type="match status" value="2"/>
</dbReference>
<dbReference type="EMBL" id="QUNO01000007">
    <property type="protein sequence ID" value="REH46209.1"/>
    <property type="molecule type" value="Genomic_DNA"/>
</dbReference>
<dbReference type="Proteomes" id="UP000256269">
    <property type="component" value="Unassembled WGS sequence"/>
</dbReference>
<dbReference type="OrthoDB" id="9799092at2"/>
<reference evidence="4 5" key="1">
    <citation type="submission" date="2018-08" db="EMBL/GenBank/DDBJ databases">
        <title>Genomic Encyclopedia of Archaeal and Bacterial Type Strains, Phase II (KMG-II): from individual species to whole genera.</title>
        <authorList>
            <person name="Goeker M."/>
        </authorList>
    </citation>
    <scope>NUCLEOTIDE SEQUENCE [LARGE SCALE GENOMIC DNA]</scope>
    <source>
        <strain evidence="4 5">DSM 45791</strain>
    </source>
</reference>
<evidence type="ECO:0000313" key="5">
    <source>
        <dbReference type="Proteomes" id="UP000256269"/>
    </source>
</evidence>
<sequence length="323" mass="35789">MTSDSSSLTWRPLTPEDAQTSADLLNAMETVDKLGEFYLAEDTFQELVDPYLDLERASLAAFDGDVMVGFMKASYKPATEEVHRVLIEGGVHPDYRRRGIGTALMQAGVAAVKAQHTRQHPTVKLVIVVQKAEHITGAAELFRSRGFAPVFYSQHLVHPLGAAIPDSAVPDGLRVEPWSEQNDEEFRMIRNEAFKDAGVAEMPVDNWKNRMINNAFQPDVSFLLRDVANGAAAGMLLTKYWEGDVVITGVREARFVLIGTLRDYRRRGVAGALIGHALRAAADQGFDQVRVSVDYENPVETFGIYEKAGFAPALRHMRWALEG</sequence>
<dbReference type="PROSITE" id="PS51186">
    <property type="entry name" value="GNAT"/>
    <property type="match status" value="2"/>
</dbReference>
<dbReference type="InterPro" id="IPR000182">
    <property type="entry name" value="GNAT_dom"/>
</dbReference>
<dbReference type="PANTHER" id="PTHR43877:SF1">
    <property type="entry name" value="ACETYLTRANSFERASE"/>
    <property type="match status" value="1"/>
</dbReference>
<accession>A0A3E0HI82</accession>
<gene>
    <name evidence="4" type="ORF">BCF44_107342</name>
</gene>
<protein>
    <submittedName>
        <fullName evidence="4">Ribosomal protein S18 acetylase RimI-like enzyme</fullName>
    </submittedName>
</protein>
<dbReference type="AlphaFoldDB" id="A0A3E0HI82"/>
<keyword evidence="2" id="KW-0012">Acyltransferase</keyword>
<dbReference type="PANTHER" id="PTHR43877">
    <property type="entry name" value="AMINOALKYLPHOSPHONATE N-ACETYLTRANSFERASE-RELATED-RELATED"/>
    <property type="match status" value="1"/>
</dbReference>
<dbReference type="GO" id="GO:0016747">
    <property type="term" value="F:acyltransferase activity, transferring groups other than amino-acyl groups"/>
    <property type="evidence" value="ECO:0007669"/>
    <property type="project" value="InterPro"/>
</dbReference>
<evidence type="ECO:0000313" key="4">
    <source>
        <dbReference type="EMBL" id="REH46209.1"/>
    </source>
</evidence>
<dbReference type="RefSeq" id="WP_116176331.1">
    <property type="nucleotide sequence ID" value="NZ_CP144375.1"/>
</dbReference>
<evidence type="ECO:0000256" key="2">
    <source>
        <dbReference type="ARBA" id="ARBA00023315"/>
    </source>
</evidence>
<feature type="domain" description="N-acetyltransferase" evidence="3">
    <location>
        <begin position="173"/>
        <end position="323"/>
    </location>
</feature>
<dbReference type="Pfam" id="PF13508">
    <property type="entry name" value="Acetyltransf_7"/>
    <property type="match status" value="1"/>
</dbReference>
<keyword evidence="4" id="KW-0687">Ribonucleoprotein</keyword>
<keyword evidence="5" id="KW-1185">Reference proteome</keyword>
<evidence type="ECO:0000256" key="1">
    <source>
        <dbReference type="ARBA" id="ARBA00022679"/>
    </source>
</evidence>
<feature type="domain" description="N-acetyltransferase" evidence="3">
    <location>
        <begin position="8"/>
        <end position="176"/>
    </location>
</feature>
<dbReference type="CDD" id="cd04301">
    <property type="entry name" value="NAT_SF"/>
    <property type="match status" value="2"/>
</dbReference>
<keyword evidence="4" id="KW-0689">Ribosomal protein</keyword>
<dbReference type="GO" id="GO:0005840">
    <property type="term" value="C:ribosome"/>
    <property type="evidence" value="ECO:0007669"/>
    <property type="project" value="UniProtKB-KW"/>
</dbReference>
<comment type="caution">
    <text evidence="4">The sequence shown here is derived from an EMBL/GenBank/DDBJ whole genome shotgun (WGS) entry which is preliminary data.</text>
</comment>
<dbReference type="InterPro" id="IPR050832">
    <property type="entry name" value="Bact_Acetyltransf"/>
</dbReference>
<dbReference type="Gene3D" id="3.40.630.30">
    <property type="match status" value="1"/>
</dbReference>
<name>A0A3E0HI82_9PSEU</name>